<evidence type="ECO:0000313" key="14">
    <source>
        <dbReference type="Proteomes" id="UP000000771"/>
    </source>
</evidence>
<dbReference type="SUPFAM" id="SSF55931">
    <property type="entry name" value="Glutamine synthetase/guanido kinase"/>
    <property type="match status" value="1"/>
</dbReference>
<comment type="catalytic activity">
    <reaction evidence="9 11">
        <text>L-aspartyl-tRNA(Asn) + L-glutamine + ATP + H2O = L-asparaginyl-tRNA(Asn) + L-glutamate + ADP + phosphate + 2 H(+)</text>
        <dbReference type="Rhea" id="RHEA:14513"/>
        <dbReference type="Rhea" id="RHEA-COMP:9674"/>
        <dbReference type="Rhea" id="RHEA-COMP:9677"/>
        <dbReference type="ChEBI" id="CHEBI:15377"/>
        <dbReference type="ChEBI" id="CHEBI:15378"/>
        <dbReference type="ChEBI" id="CHEBI:29985"/>
        <dbReference type="ChEBI" id="CHEBI:30616"/>
        <dbReference type="ChEBI" id="CHEBI:43474"/>
        <dbReference type="ChEBI" id="CHEBI:58359"/>
        <dbReference type="ChEBI" id="CHEBI:78515"/>
        <dbReference type="ChEBI" id="CHEBI:78516"/>
        <dbReference type="ChEBI" id="CHEBI:456216"/>
    </reaction>
</comment>
<dbReference type="STRING" id="525909.Afer_1549"/>
<dbReference type="InterPro" id="IPR006075">
    <property type="entry name" value="Asn/Gln-tRNA_Trfase_suB/E_cat"/>
</dbReference>
<keyword evidence="5 11" id="KW-0547">Nucleotide-binding</keyword>
<evidence type="ECO:0000256" key="6">
    <source>
        <dbReference type="ARBA" id="ARBA00022840"/>
    </source>
</evidence>
<dbReference type="PANTHER" id="PTHR11659">
    <property type="entry name" value="GLUTAMYL-TRNA GLN AMIDOTRANSFERASE SUBUNIT B MITOCHONDRIAL AND PROKARYOTIC PET112-RELATED"/>
    <property type="match status" value="1"/>
</dbReference>
<evidence type="ECO:0000256" key="10">
    <source>
        <dbReference type="ARBA" id="ARBA00047913"/>
    </source>
</evidence>
<comment type="subunit">
    <text evidence="2 11">Heterotrimer of A, B and C subunits.</text>
</comment>
<name>C7M0G3_ACIFD</name>
<reference evidence="13 14" key="1">
    <citation type="journal article" date="2009" name="Stand. Genomic Sci.">
        <title>Complete genome sequence of Acidimicrobium ferrooxidans type strain (ICP).</title>
        <authorList>
            <person name="Clum A."/>
            <person name="Nolan M."/>
            <person name="Lang E."/>
            <person name="Glavina Del Rio T."/>
            <person name="Tice H."/>
            <person name="Copeland A."/>
            <person name="Cheng J.F."/>
            <person name="Lucas S."/>
            <person name="Chen F."/>
            <person name="Bruce D."/>
            <person name="Goodwin L."/>
            <person name="Pitluck S."/>
            <person name="Ivanova N."/>
            <person name="Mavrommatis K."/>
            <person name="Mikhailova N."/>
            <person name="Pati A."/>
            <person name="Chen A."/>
            <person name="Palaniappan K."/>
            <person name="Goker M."/>
            <person name="Spring S."/>
            <person name="Land M."/>
            <person name="Hauser L."/>
            <person name="Chang Y.J."/>
            <person name="Jeffries C.C."/>
            <person name="Chain P."/>
            <person name="Bristow J."/>
            <person name="Eisen J.A."/>
            <person name="Markowitz V."/>
            <person name="Hugenholtz P."/>
            <person name="Kyrpides N.C."/>
            <person name="Klenk H.P."/>
            <person name="Lapidus A."/>
        </authorList>
    </citation>
    <scope>NUCLEOTIDE SEQUENCE [LARGE SCALE GENOMIC DNA]</scope>
    <source>
        <strain evidence="14">DSM 10331 / JCM 15462 / NBRC 103882 / ICP</strain>
    </source>
</reference>
<evidence type="ECO:0000259" key="12">
    <source>
        <dbReference type="SMART" id="SM00845"/>
    </source>
</evidence>
<dbReference type="GO" id="GO:0050566">
    <property type="term" value="F:asparaginyl-tRNA synthase (glutamine-hydrolyzing) activity"/>
    <property type="evidence" value="ECO:0007669"/>
    <property type="project" value="RHEA"/>
</dbReference>
<proteinExistence type="inferred from homology"/>
<evidence type="ECO:0000256" key="4">
    <source>
        <dbReference type="ARBA" id="ARBA00022598"/>
    </source>
</evidence>
<dbReference type="OrthoDB" id="9804078at2"/>
<dbReference type="InterPro" id="IPR014746">
    <property type="entry name" value="Gln_synth/guanido_kin_cat_dom"/>
</dbReference>
<dbReference type="RefSeq" id="WP_015798950.1">
    <property type="nucleotide sequence ID" value="NC_013124.1"/>
</dbReference>
<keyword evidence="13" id="KW-0808">Transferase</keyword>
<comment type="catalytic activity">
    <reaction evidence="10 11">
        <text>L-glutamyl-tRNA(Gln) + L-glutamine + ATP + H2O = L-glutaminyl-tRNA(Gln) + L-glutamate + ADP + phosphate + H(+)</text>
        <dbReference type="Rhea" id="RHEA:17521"/>
        <dbReference type="Rhea" id="RHEA-COMP:9681"/>
        <dbReference type="Rhea" id="RHEA-COMP:9684"/>
        <dbReference type="ChEBI" id="CHEBI:15377"/>
        <dbReference type="ChEBI" id="CHEBI:15378"/>
        <dbReference type="ChEBI" id="CHEBI:29985"/>
        <dbReference type="ChEBI" id="CHEBI:30616"/>
        <dbReference type="ChEBI" id="CHEBI:43474"/>
        <dbReference type="ChEBI" id="CHEBI:58359"/>
        <dbReference type="ChEBI" id="CHEBI:78520"/>
        <dbReference type="ChEBI" id="CHEBI:78521"/>
        <dbReference type="ChEBI" id="CHEBI:456216"/>
    </reaction>
</comment>
<dbReference type="EMBL" id="CP001631">
    <property type="protein sequence ID" value="ACU54471.1"/>
    <property type="molecule type" value="Genomic_DNA"/>
</dbReference>
<comment type="function">
    <text evidence="8 11">Allows the formation of correctly charged Asn-tRNA(Asn) or Gln-tRNA(Gln) through the transamidation of misacylated Asp-tRNA(Asn) or Glu-tRNA(Gln) in organisms which lack either or both of asparaginyl-tRNA or glutaminyl-tRNA synthetases. The reaction takes place in the presence of glutamine and ATP through an activated phospho-Asp-tRNA(Asn) or phospho-Glu-tRNA(Gln).</text>
</comment>
<dbReference type="EC" id="6.3.5.-" evidence="11"/>
<dbReference type="InterPro" id="IPR017958">
    <property type="entry name" value="Gln-tRNA_amidoTrfase_suB_CS"/>
</dbReference>
<evidence type="ECO:0000256" key="3">
    <source>
        <dbReference type="ARBA" id="ARBA00016923"/>
    </source>
</evidence>
<comment type="similarity">
    <text evidence="1 11">Belongs to the GatB/GatE family. GatB subfamily.</text>
</comment>
<dbReference type="Gene3D" id="1.10.10.410">
    <property type="match status" value="1"/>
</dbReference>
<evidence type="ECO:0000256" key="7">
    <source>
        <dbReference type="ARBA" id="ARBA00022917"/>
    </source>
</evidence>
<organism evidence="13 14">
    <name type="scientific">Acidimicrobium ferrooxidans (strain DSM 10331 / JCM 15462 / NBRC 103882 / ICP)</name>
    <dbReference type="NCBI Taxonomy" id="525909"/>
    <lineage>
        <taxon>Bacteria</taxon>
        <taxon>Bacillati</taxon>
        <taxon>Actinomycetota</taxon>
        <taxon>Acidimicrobiia</taxon>
        <taxon>Acidimicrobiales</taxon>
        <taxon>Acidimicrobiaceae</taxon>
        <taxon>Acidimicrobium</taxon>
    </lineage>
</organism>
<evidence type="ECO:0000256" key="8">
    <source>
        <dbReference type="ARBA" id="ARBA00024799"/>
    </source>
</evidence>
<dbReference type="NCBIfam" id="NF004012">
    <property type="entry name" value="PRK05477.1-2"/>
    <property type="match status" value="1"/>
</dbReference>
<dbReference type="InterPro" id="IPR003789">
    <property type="entry name" value="Asn/Gln_tRNA_amidoTrase-B-like"/>
</dbReference>
<dbReference type="InterPro" id="IPR023168">
    <property type="entry name" value="GatB_Yqey_C_2"/>
</dbReference>
<dbReference type="InterPro" id="IPR017959">
    <property type="entry name" value="Asn/Gln-tRNA_amidoTrfase_suB/E"/>
</dbReference>
<dbReference type="InterPro" id="IPR018027">
    <property type="entry name" value="Asn/Gln_amidotransferase"/>
</dbReference>
<evidence type="ECO:0000256" key="9">
    <source>
        <dbReference type="ARBA" id="ARBA00047380"/>
    </source>
</evidence>
<keyword evidence="14" id="KW-1185">Reference proteome</keyword>
<dbReference type="NCBIfam" id="TIGR00133">
    <property type="entry name" value="gatB"/>
    <property type="match status" value="1"/>
</dbReference>
<dbReference type="HAMAP" id="MF_00121">
    <property type="entry name" value="GatB"/>
    <property type="match status" value="1"/>
</dbReference>
<keyword evidence="6 11" id="KW-0067">ATP-binding</keyword>
<dbReference type="GO" id="GO:0005524">
    <property type="term" value="F:ATP binding"/>
    <property type="evidence" value="ECO:0007669"/>
    <property type="project" value="UniProtKB-KW"/>
</dbReference>
<dbReference type="Pfam" id="PF02934">
    <property type="entry name" value="GatB_N"/>
    <property type="match status" value="1"/>
</dbReference>
<dbReference type="HOGENOM" id="CLU_019240_0_0_11"/>
<evidence type="ECO:0000313" key="13">
    <source>
        <dbReference type="EMBL" id="ACU54471.1"/>
    </source>
</evidence>
<dbReference type="PROSITE" id="PS01234">
    <property type="entry name" value="GATB"/>
    <property type="match status" value="1"/>
</dbReference>
<dbReference type="GO" id="GO:0006412">
    <property type="term" value="P:translation"/>
    <property type="evidence" value="ECO:0007669"/>
    <property type="project" value="UniProtKB-UniRule"/>
</dbReference>
<accession>C7M0G3</accession>
<keyword evidence="7 11" id="KW-0648">Protein biosynthesis</keyword>
<evidence type="ECO:0000256" key="2">
    <source>
        <dbReference type="ARBA" id="ARBA00011123"/>
    </source>
</evidence>
<evidence type="ECO:0000256" key="11">
    <source>
        <dbReference type="HAMAP-Rule" id="MF_00121"/>
    </source>
</evidence>
<dbReference type="NCBIfam" id="NF004014">
    <property type="entry name" value="PRK05477.1-4"/>
    <property type="match status" value="1"/>
</dbReference>
<gene>
    <name evidence="11" type="primary">gatB</name>
    <name evidence="13" type="ordered locus">Afer_1549</name>
</gene>
<dbReference type="Pfam" id="PF02637">
    <property type="entry name" value="GatB_Yqey"/>
    <property type="match status" value="1"/>
</dbReference>
<dbReference type="eggNOG" id="COG0064">
    <property type="taxonomic scope" value="Bacteria"/>
</dbReference>
<dbReference type="KEGG" id="afo:Afer_1549"/>
<feature type="domain" description="Asn/Gln amidotransferase" evidence="12">
    <location>
        <begin position="335"/>
        <end position="476"/>
    </location>
</feature>
<dbReference type="InterPro" id="IPR004413">
    <property type="entry name" value="GatB"/>
</dbReference>
<dbReference type="GO" id="GO:0050567">
    <property type="term" value="F:glutaminyl-tRNA synthase (glutamine-hydrolyzing) activity"/>
    <property type="evidence" value="ECO:0007669"/>
    <property type="project" value="UniProtKB-UniRule"/>
</dbReference>
<evidence type="ECO:0000256" key="5">
    <source>
        <dbReference type="ARBA" id="ARBA00022741"/>
    </source>
</evidence>
<dbReference type="AlphaFoldDB" id="C7M0G3"/>
<keyword evidence="4 11" id="KW-0436">Ligase</keyword>
<dbReference type="SUPFAM" id="SSF89095">
    <property type="entry name" value="GatB/YqeY motif"/>
    <property type="match status" value="1"/>
</dbReference>
<protein>
    <recommendedName>
        <fullName evidence="3 11">Aspartyl/glutamyl-tRNA(Asn/Gln) amidotransferase subunit B</fullName>
        <shortName evidence="11">Asp/Glu-ADT subunit B</shortName>
        <ecNumber evidence="11">6.3.5.-</ecNumber>
    </recommendedName>
</protein>
<evidence type="ECO:0000256" key="1">
    <source>
        <dbReference type="ARBA" id="ARBA00005306"/>
    </source>
</evidence>
<dbReference type="SMART" id="SM00845">
    <property type="entry name" value="GatB_Yqey"/>
    <property type="match status" value="1"/>
</dbReference>
<dbReference type="Proteomes" id="UP000000771">
    <property type="component" value="Chromosome"/>
</dbReference>
<dbReference type="GO" id="GO:0016740">
    <property type="term" value="F:transferase activity"/>
    <property type="evidence" value="ECO:0007669"/>
    <property type="project" value="UniProtKB-KW"/>
</dbReference>
<sequence>MRWPWLERGFELVIGLEVHVELRTATKLFCGCANAFGQAPNTNVCPVCLGLPGSLPVVNARCVEIAMAVGAALGSRVQSSQFHRKNYFYPDMPKNYQISQYDVPICAGGAVELDGGRRIRIERAHLEEDTGKLTHVGGGGRIESAERTLIDYNRAGVPLLEIVSAPDLRDPDEVRAYVSELRAIVVAVGASDGRMEEGSLRVDANVSVRPIGSEELRTRVELKNLNSLRSLQRAIAAEAMRQIESYERGEPVVQQTRHWDEARGATVGLRTKEAAEDYRYFPEPDLPPLVVDQAAVEAMSDLLVASLPRTRRARLADAAVSPDVRETAVSEELWAYTRVALDAGLPATLVARRVANEIAQVRSQGVEIDPARVVEVLKAEADGLLLAQQVREVLRIAAERSDPIEALVAAVAGGREGLEAEAARLAEEVAASAPEEWGRFVAGDAKIAGFLVGQVVRRSGGKVPGQLARRALDERASSERSST</sequence>